<evidence type="ECO:0000259" key="17">
    <source>
        <dbReference type="Pfam" id="PF07992"/>
    </source>
</evidence>
<dbReference type="FunFam" id="3.50.50.60:FF:000007">
    <property type="entry name" value="Alkyl hydroperoxide reductase, F subunit"/>
    <property type="match status" value="1"/>
</dbReference>
<evidence type="ECO:0000256" key="10">
    <source>
        <dbReference type="ARBA" id="ARBA00023284"/>
    </source>
</evidence>
<keyword evidence="20" id="KW-1185">Reference proteome</keyword>
<evidence type="ECO:0000256" key="1">
    <source>
        <dbReference type="ARBA" id="ARBA00009333"/>
    </source>
</evidence>
<dbReference type="PRINTS" id="PR00469">
    <property type="entry name" value="PNDRDTASEII"/>
</dbReference>
<dbReference type="GO" id="GO:0016668">
    <property type="term" value="F:oxidoreductase activity, acting on a sulfur group of donors, NAD(P) as acceptor"/>
    <property type="evidence" value="ECO:0007669"/>
    <property type="project" value="UniProtKB-ARBA"/>
</dbReference>
<keyword evidence="15" id="KW-0521">NADP</keyword>
<organism evidence="19 20">
    <name type="scientific">Neobacillus bataviensis LMG 21833</name>
    <dbReference type="NCBI Taxonomy" id="1117379"/>
    <lineage>
        <taxon>Bacteria</taxon>
        <taxon>Bacillati</taxon>
        <taxon>Bacillota</taxon>
        <taxon>Bacilli</taxon>
        <taxon>Bacillales</taxon>
        <taxon>Bacillaceae</taxon>
        <taxon>Neobacillus</taxon>
    </lineage>
</organism>
<evidence type="ECO:0000256" key="2">
    <source>
        <dbReference type="ARBA" id="ARBA00011738"/>
    </source>
</evidence>
<dbReference type="GO" id="GO:0102039">
    <property type="term" value="F:NADH-dependent peroxiredoxin activity"/>
    <property type="evidence" value="ECO:0007669"/>
    <property type="project" value="InterPro"/>
</dbReference>
<dbReference type="InterPro" id="IPR012081">
    <property type="entry name" value="Alkyl_hydroperoxide_Rdtase_suF"/>
</dbReference>
<dbReference type="EMBL" id="AJLS01000188">
    <property type="protein sequence ID" value="EKN62392.1"/>
    <property type="molecule type" value="Genomic_DNA"/>
</dbReference>
<keyword evidence="4" id="KW-0285">Flavoprotein</keyword>
<dbReference type="Gene3D" id="3.50.50.60">
    <property type="entry name" value="FAD/NAD(P)-binding domain"/>
    <property type="match status" value="2"/>
</dbReference>
<accession>K6CQ50</accession>
<dbReference type="InterPro" id="IPR050097">
    <property type="entry name" value="Ferredoxin-NADP_redctase_2"/>
</dbReference>
<dbReference type="GO" id="GO:0008137">
    <property type="term" value="F:NADH dehydrogenase (ubiquinone) activity"/>
    <property type="evidence" value="ECO:0007669"/>
    <property type="project" value="UniProtKB-EC"/>
</dbReference>
<dbReference type="InterPro" id="IPR023753">
    <property type="entry name" value="FAD/NAD-binding_dom"/>
</dbReference>
<evidence type="ECO:0000256" key="7">
    <source>
        <dbReference type="ARBA" id="ARBA00023027"/>
    </source>
</evidence>
<comment type="subunit">
    <text evidence="2">Homodimer.</text>
</comment>
<comment type="function">
    <text evidence="12">Transfer of electrons from NADH to the respiratory chain. The immediate electron acceptor for the enzyme is believed to be ubiquinone.</text>
</comment>
<dbReference type="AlphaFoldDB" id="K6CQ50"/>
<protein>
    <recommendedName>
        <fullName evidence="13">NADH dehydrogenase</fullName>
        <ecNumber evidence="3">7.1.1.2</ecNumber>
    </recommendedName>
    <alternativeName>
        <fullName evidence="14">Alkyl hydroperoxide reductase</fullName>
    </alternativeName>
</protein>
<dbReference type="Proteomes" id="UP000006316">
    <property type="component" value="Unassembled WGS sequence"/>
</dbReference>
<evidence type="ECO:0000259" key="18">
    <source>
        <dbReference type="Pfam" id="PF13192"/>
    </source>
</evidence>
<keyword evidence="7 15" id="KW-0520">NAD</keyword>
<reference evidence="19 20" key="1">
    <citation type="journal article" date="2012" name="Front. Microbiol.">
        <title>Redundancy and modularity in membrane-associated dissimilatory nitrate reduction in Bacillus.</title>
        <authorList>
            <person name="Heylen K."/>
            <person name="Keltjens J."/>
        </authorList>
    </citation>
    <scope>NUCLEOTIDE SEQUENCE [LARGE SCALE GENOMIC DNA]</scope>
    <source>
        <strain evidence="20">LMG 21833T</strain>
    </source>
</reference>
<evidence type="ECO:0000256" key="14">
    <source>
        <dbReference type="ARBA" id="ARBA00083479"/>
    </source>
</evidence>
<keyword evidence="10 16" id="KW-0676">Redox-active center</keyword>
<comment type="catalytic activity">
    <reaction evidence="11">
        <text>a ubiquinone + NADH + 5 H(+)(in) = a ubiquinol + NAD(+) + 4 H(+)(out)</text>
        <dbReference type="Rhea" id="RHEA:29091"/>
        <dbReference type="Rhea" id="RHEA-COMP:9565"/>
        <dbReference type="Rhea" id="RHEA-COMP:9566"/>
        <dbReference type="ChEBI" id="CHEBI:15378"/>
        <dbReference type="ChEBI" id="CHEBI:16389"/>
        <dbReference type="ChEBI" id="CHEBI:17976"/>
        <dbReference type="ChEBI" id="CHEBI:57540"/>
        <dbReference type="ChEBI" id="CHEBI:57945"/>
        <dbReference type="EC" id="7.1.1.2"/>
    </reaction>
</comment>
<evidence type="ECO:0000256" key="12">
    <source>
        <dbReference type="ARBA" id="ARBA00056454"/>
    </source>
</evidence>
<evidence type="ECO:0000256" key="6">
    <source>
        <dbReference type="ARBA" id="ARBA00023002"/>
    </source>
</evidence>
<dbReference type="PANTHER" id="PTHR48105">
    <property type="entry name" value="THIOREDOXIN REDUCTASE 1-RELATED-RELATED"/>
    <property type="match status" value="1"/>
</dbReference>
<keyword evidence="9 16" id="KW-1015">Disulfide bond</keyword>
<keyword evidence="6" id="KW-0560">Oxidoreductase</keyword>
<dbReference type="PIRSF" id="PIRSF000238">
    <property type="entry name" value="AhpF"/>
    <property type="match status" value="1"/>
</dbReference>
<dbReference type="InterPro" id="IPR012336">
    <property type="entry name" value="Thioredoxin-like_fold"/>
</dbReference>
<dbReference type="CDD" id="cd02974">
    <property type="entry name" value="AhpF_NTD_N"/>
    <property type="match status" value="1"/>
</dbReference>
<dbReference type="InterPro" id="IPR044141">
    <property type="entry name" value="AhpF_NTD_C"/>
</dbReference>
<dbReference type="Gene3D" id="3.40.30.80">
    <property type="match status" value="1"/>
</dbReference>
<dbReference type="SUPFAM" id="SSF51905">
    <property type="entry name" value="FAD/NAD(P)-binding domain"/>
    <property type="match status" value="1"/>
</dbReference>
<comment type="caution">
    <text evidence="19">The sequence shown here is derived from an EMBL/GenBank/DDBJ whole genome shotgun (WGS) entry which is preliminary data.</text>
</comment>
<dbReference type="PRINTS" id="PR00368">
    <property type="entry name" value="FADPNR"/>
</dbReference>
<comment type="similarity">
    <text evidence="1">Belongs to the class-II pyridine nucleotide-disulfide oxidoreductase family.</text>
</comment>
<evidence type="ECO:0000256" key="5">
    <source>
        <dbReference type="ARBA" id="ARBA00022827"/>
    </source>
</evidence>
<dbReference type="PROSITE" id="PS00573">
    <property type="entry name" value="PYRIDINE_REDOX_2"/>
    <property type="match status" value="1"/>
</dbReference>
<evidence type="ECO:0000256" key="8">
    <source>
        <dbReference type="ARBA" id="ARBA00023075"/>
    </source>
</evidence>
<sequence length="509" mass="54511">MILDADIKAQLAQYLQLMEGDVLLKVNAGSDDVSRDMVALVDEIATMSSNIKVEHAQLQKTPSFSVNRIGEDTGVTFAGVPLGHEFTSLVLALLQVSGRAPKVEQKVIDQIKAIKGEYHFESYISLTCHNCPDVVQALNLMSLLNPGISHTMIDGAAFKEEVESKGIMAVPTVFLNGESFGSGRMSLEEILAKVGSTPDASEFADKDPFDVLVVGGGPAGASAAIYAARKGIRTGIVADRFGGQIMDTLGIENFISVKQTEGPKLAASLEEHVKEYDVDVMNLQRAKRLEKKDFIEIELENGSVLKSKTVILSTGARWRNVGVPGEAEFKNKGVAYCPHCDGPLFAGKHAAVIGGGNSGIEAAIDLAGIVKHVTVIEFAPELKADSVLQDRLYSLPNVTVIKNAQTKEITGTDKVNGITYIDRATEAEHHIELQGVFVQIGLVPNTDWLDTAIERTRMGEIIVDKHGATTIPGVFAAGDCTDSAYKQIIISMGSGATAALGAFDYLIRN</sequence>
<evidence type="ECO:0000313" key="19">
    <source>
        <dbReference type="EMBL" id="EKN62392.1"/>
    </source>
</evidence>
<dbReference type="NCBIfam" id="TIGR03140">
    <property type="entry name" value="AhpF"/>
    <property type="match status" value="1"/>
</dbReference>
<feature type="binding site" evidence="15">
    <location>
        <begin position="210"/>
        <end position="225"/>
    </location>
    <ligand>
        <name>FAD</name>
        <dbReference type="ChEBI" id="CHEBI:57692"/>
    </ligand>
</feature>
<name>K6CQ50_9BACI</name>
<feature type="binding site" evidence="15">
    <location>
        <begin position="469"/>
        <end position="479"/>
    </location>
    <ligand>
        <name>FAD</name>
        <dbReference type="ChEBI" id="CHEBI:57692"/>
    </ligand>
</feature>
<dbReference type="SUPFAM" id="SSF52833">
    <property type="entry name" value="Thioredoxin-like"/>
    <property type="match status" value="2"/>
</dbReference>
<evidence type="ECO:0000256" key="15">
    <source>
        <dbReference type="PIRSR" id="PIRSR000238-1"/>
    </source>
</evidence>
<dbReference type="PROSITE" id="PS51354">
    <property type="entry name" value="GLUTAREDOXIN_2"/>
    <property type="match status" value="1"/>
</dbReference>
<dbReference type="eggNOG" id="COG3634">
    <property type="taxonomic scope" value="Bacteria"/>
</dbReference>
<dbReference type="InterPro" id="IPR036188">
    <property type="entry name" value="FAD/NAD-bd_sf"/>
</dbReference>
<dbReference type="InterPro" id="IPR044142">
    <property type="entry name" value="AhpF_NTD_N"/>
</dbReference>
<dbReference type="OrthoDB" id="9806179at2"/>
<dbReference type="Pfam" id="PF07992">
    <property type="entry name" value="Pyr_redox_2"/>
    <property type="match status" value="1"/>
</dbReference>
<dbReference type="EC" id="7.1.1.2" evidence="3"/>
<dbReference type="Pfam" id="PF13192">
    <property type="entry name" value="Thioredoxin_3"/>
    <property type="match status" value="1"/>
</dbReference>
<comment type="cofactor">
    <cofactor evidence="15">
        <name>FAD</name>
        <dbReference type="ChEBI" id="CHEBI:57692"/>
    </cofactor>
    <text evidence="15">Binds 1 FAD per subunit.</text>
</comment>
<dbReference type="STRING" id="1117379.BABA_26026"/>
<proteinExistence type="inferred from homology"/>
<feature type="domain" description="FAD/NAD(P)-binding" evidence="17">
    <location>
        <begin position="209"/>
        <end position="494"/>
    </location>
</feature>
<evidence type="ECO:0000256" key="9">
    <source>
        <dbReference type="ARBA" id="ARBA00023157"/>
    </source>
</evidence>
<dbReference type="CDD" id="cd03026">
    <property type="entry name" value="AhpF_NTD_C"/>
    <property type="match status" value="1"/>
</dbReference>
<keyword evidence="8" id="KW-0830">Ubiquinone</keyword>
<keyword evidence="5 15" id="KW-0274">FAD</keyword>
<evidence type="ECO:0000256" key="3">
    <source>
        <dbReference type="ARBA" id="ARBA00012944"/>
    </source>
</evidence>
<dbReference type="PATRIC" id="fig|1117379.3.peg.5398"/>
<dbReference type="GO" id="GO:0050660">
    <property type="term" value="F:flavin adenine dinucleotide binding"/>
    <property type="evidence" value="ECO:0007669"/>
    <property type="project" value="InterPro"/>
</dbReference>
<evidence type="ECO:0000256" key="13">
    <source>
        <dbReference type="ARBA" id="ARBA00074388"/>
    </source>
</evidence>
<feature type="binding site" evidence="15">
    <location>
        <begin position="349"/>
        <end position="363"/>
    </location>
    <ligand>
        <name>NAD(+)</name>
        <dbReference type="ChEBI" id="CHEBI:57540"/>
    </ligand>
</feature>
<gene>
    <name evidence="19" type="ORF">BABA_26026</name>
</gene>
<dbReference type="InterPro" id="IPR008255">
    <property type="entry name" value="Pyr_nucl-diS_OxRdtase_2_AS"/>
</dbReference>
<dbReference type="RefSeq" id="WP_007088192.1">
    <property type="nucleotide sequence ID" value="NZ_AJLS01000188.1"/>
</dbReference>
<dbReference type="GO" id="GO:0005829">
    <property type="term" value="C:cytosol"/>
    <property type="evidence" value="ECO:0007669"/>
    <property type="project" value="UniProtKB-ARBA"/>
</dbReference>
<dbReference type="GO" id="GO:0051287">
    <property type="term" value="F:NAD binding"/>
    <property type="evidence" value="ECO:0007669"/>
    <property type="project" value="InterPro"/>
</dbReference>
<feature type="disulfide bond" description="Redox-active" evidence="16">
    <location>
        <begin position="337"/>
        <end position="340"/>
    </location>
</feature>
<evidence type="ECO:0000313" key="20">
    <source>
        <dbReference type="Proteomes" id="UP000006316"/>
    </source>
</evidence>
<evidence type="ECO:0000256" key="4">
    <source>
        <dbReference type="ARBA" id="ARBA00022630"/>
    </source>
</evidence>
<evidence type="ECO:0000256" key="16">
    <source>
        <dbReference type="PIRSR" id="PIRSR000238-2"/>
    </source>
</evidence>
<evidence type="ECO:0000256" key="11">
    <source>
        <dbReference type="ARBA" id="ARBA00049551"/>
    </source>
</evidence>
<dbReference type="GO" id="GO:0000302">
    <property type="term" value="P:response to reactive oxygen species"/>
    <property type="evidence" value="ECO:0007669"/>
    <property type="project" value="InterPro"/>
</dbReference>
<feature type="domain" description="Thioredoxin-like fold" evidence="18">
    <location>
        <begin position="125"/>
        <end position="193"/>
    </location>
</feature>
<dbReference type="InterPro" id="IPR036249">
    <property type="entry name" value="Thioredoxin-like_sf"/>
</dbReference>
<dbReference type="GO" id="GO:0032991">
    <property type="term" value="C:protein-containing complex"/>
    <property type="evidence" value="ECO:0007669"/>
    <property type="project" value="UniProtKB-ARBA"/>
</dbReference>